<dbReference type="Pfam" id="PF02237">
    <property type="entry name" value="BPL_C"/>
    <property type="match status" value="1"/>
</dbReference>
<reference evidence="6 7" key="1">
    <citation type="submission" date="2012-01" db="EMBL/GenBank/DDBJ databases">
        <title>Improved High-Quality Draft sequence of Saccharomonospora xinjiangensis XJ-54.</title>
        <authorList>
            <consortium name="US DOE Joint Genome Institute"/>
            <person name="Lucas S."/>
            <person name="Han J."/>
            <person name="Lapidus A."/>
            <person name="Cheng J.-F."/>
            <person name="Goodwin L."/>
            <person name="Pitluck S."/>
            <person name="Peters L."/>
            <person name="Mikhailova N."/>
            <person name="Teshima H."/>
            <person name="Detter J.C."/>
            <person name="Han C."/>
            <person name="Tapia R."/>
            <person name="Land M."/>
            <person name="Hauser L."/>
            <person name="Kyrpides N."/>
            <person name="Ivanova N."/>
            <person name="Pagani I."/>
            <person name="Brambilla E.-M."/>
            <person name="Klenk H.-P."/>
            <person name="Woyke T."/>
        </authorList>
    </citation>
    <scope>NUCLEOTIDE SEQUENCE [LARGE SCALE GENOMIC DNA]</scope>
    <source>
        <strain evidence="6 7">XJ-54</strain>
    </source>
</reference>
<dbReference type="Gene3D" id="3.30.930.10">
    <property type="entry name" value="Bira Bifunctional Protein, Domain 2"/>
    <property type="match status" value="1"/>
</dbReference>
<dbReference type="Proteomes" id="UP000004691">
    <property type="component" value="Unassembled WGS sequence"/>
</dbReference>
<dbReference type="InterPro" id="IPR004408">
    <property type="entry name" value="Biotin_CoA_COase_ligase"/>
</dbReference>
<gene>
    <name evidence="6" type="ORF">SacxiDRAFT_1409</name>
</gene>
<dbReference type="EMBL" id="JH636049">
    <property type="protein sequence ID" value="EID53660.1"/>
    <property type="molecule type" value="Genomic_DNA"/>
</dbReference>
<dbReference type="InterPro" id="IPR004143">
    <property type="entry name" value="BPL_LPL_catalytic"/>
</dbReference>
<protein>
    <recommendedName>
        <fullName evidence="3">biotin--[biotin carboxyl-carrier protein] ligase</fullName>
        <ecNumber evidence="3">6.3.4.15</ecNumber>
    </recommendedName>
</protein>
<dbReference type="eggNOG" id="COG0340">
    <property type="taxonomic scope" value="Bacteria"/>
</dbReference>
<dbReference type="PANTHER" id="PTHR12835">
    <property type="entry name" value="BIOTIN PROTEIN LIGASE"/>
    <property type="match status" value="1"/>
</dbReference>
<dbReference type="GO" id="GO:0005737">
    <property type="term" value="C:cytoplasm"/>
    <property type="evidence" value="ECO:0007669"/>
    <property type="project" value="TreeGrafter"/>
</dbReference>
<keyword evidence="1 6" id="KW-0436">Ligase</keyword>
<evidence type="ECO:0000256" key="4">
    <source>
        <dbReference type="SAM" id="MobiDB-lite"/>
    </source>
</evidence>
<dbReference type="EC" id="6.3.4.15" evidence="3"/>
<dbReference type="PANTHER" id="PTHR12835:SF5">
    <property type="entry name" value="BIOTIN--PROTEIN LIGASE"/>
    <property type="match status" value="1"/>
</dbReference>
<dbReference type="Gene3D" id="2.30.30.100">
    <property type="match status" value="1"/>
</dbReference>
<keyword evidence="7" id="KW-1185">Reference proteome</keyword>
<evidence type="ECO:0000313" key="7">
    <source>
        <dbReference type="Proteomes" id="UP000004691"/>
    </source>
</evidence>
<evidence type="ECO:0000256" key="1">
    <source>
        <dbReference type="ARBA" id="ARBA00022598"/>
    </source>
</evidence>
<feature type="region of interest" description="Disordered" evidence="4">
    <location>
        <begin position="184"/>
        <end position="203"/>
    </location>
</feature>
<dbReference type="InterPro" id="IPR003142">
    <property type="entry name" value="BPL_C"/>
</dbReference>
<dbReference type="InterPro" id="IPR045864">
    <property type="entry name" value="aa-tRNA-synth_II/BPL/LPL"/>
</dbReference>
<feature type="domain" description="BPL/LPL catalytic" evidence="5">
    <location>
        <begin position="32"/>
        <end position="230"/>
    </location>
</feature>
<accession>I0V0K7</accession>
<organism evidence="6 7">
    <name type="scientific">Saccharomonospora xinjiangensis XJ-54</name>
    <dbReference type="NCBI Taxonomy" id="882086"/>
    <lineage>
        <taxon>Bacteria</taxon>
        <taxon>Bacillati</taxon>
        <taxon>Actinomycetota</taxon>
        <taxon>Actinomycetes</taxon>
        <taxon>Pseudonocardiales</taxon>
        <taxon>Pseudonocardiaceae</taxon>
        <taxon>Saccharomonospora</taxon>
    </lineage>
</organism>
<sequence length="304" mass="31898">MPRWESHRACHRRVGLLSRVEGVTASRHLDVSRLRSQLLAPVGPYAAIDVVERTGSTNADLRAAVAEGAPDRTVLIAEEQTAGAGRRGRGWVSPSGKGVYLSVLLRPAEVPMAALGSLAAVAGLALTDVTDALGVDAVLKWPNDVLAGPERAKCAGVLAEAVSSDEQAVVLGIGVNVLPLRDSRTGQTVRPGPGGLPATSLAEQRARTTDRTDVAALLLAALHERELPWRQARGDLAAAGLLDEYRERCATLGQRIRLEVAGAQSRLGTAVDVDPAGALVVDEEGKGRRTVFAADVIHLRSLPG</sequence>
<dbReference type="GO" id="GO:0004077">
    <property type="term" value="F:biotin--[biotin carboxyl-carrier protein] ligase activity"/>
    <property type="evidence" value="ECO:0007669"/>
    <property type="project" value="UniProtKB-EC"/>
</dbReference>
<dbReference type="AlphaFoldDB" id="I0V0K7"/>
<evidence type="ECO:0000313" key="6">
    <source>
        <dbReference type="EMBL" id="EID53660.1"/>
    </source>
</evidence>
<dbReference type="HOGENOM" id="CLU_051096_5_0_11"/>
<evidence type="ECO:0000256" key="3">
    <source>
        <dbReference type="ARBA" id="ARBA00024227"/>
    </source>
</evidence>
<keyword evidence="2" id="KW-0092">Biotin</keyword>
<name>I0V0K7_9PSEU</name>
<dbReference type="Pfam" id="PF03099">
    <property type="entry name" value="BPL_LplA_LipB"/>
    <property type="match status" value="1"/>
</dbReference>
<dbReference type="CDD" id="cd16442">
    <property type="entry name" value="BPL"/>
    <property type="match status" value="1"/>
</dbReference>
<dbReference type="SUPFAM" id="SSF55681">
    <property type="entry name" value="Class II aaRS and biotin synthetases"/>
    <property type="match status" value="1"/>
</dbReference>
<dbReference type="PROSITE" id="PS51733">
    <property type="entry name" value="BPL_LPL_CATALYTIC"/>
    <property type="match status" value="1"/>
</dbReference>
<dbReference type="STRING" id="882086.SacxiDRAFT_1409"/>
<evidence type="ECO:0000256" key="2">
    <source>
        <dbReference type="ARBA" id="ARBA00023267"/>
    </source>
</evidence>
<evidence type="ECO:0000259" key="5">
    <source>
        <dbReference type="PROSITE" id="PS51733"/>
    </source>
</evidence>
<dbReference type="NCBIfam" id="TIGR00121">
    <property type="entry name" value="birA_ligase"/>
    <property type="match status" value="1"/>
</dbReference>
<proteinExistence type="predicted"/>